<dbReference type="GO" id="GO:0007007">
    <property type="term" value="P:inner mitochondrial membrane organization"/>
    <property type="evidence" value="ECO:0007669"/>
    <property type="project" value="TreeGrafter"/>
</dbReference>
<keyword evidence="7 10" id="KW-0496">Mitochondrion</keyword>
<evidence type="ECO:0000256" key="4">
    <source>
        <dbReference type="ARBA" id="ARBA00022946"/>
    </source>
</evidence>
<evidence type="ECO:0000256" key="6">
    <source>
        <dbReference type="ARBA" id="ARBA00023054"/>
    </source>
</evidence>
<evidence type="ECO:0000256" key="9">
    <source>
        <dbReference type="ARBA" id="ARBA00024807"/>
    </source>
</evidence>
<evidence type="ECO:0000256" key="3">
    <source>
        <dbReference type="ARBA" id="ARBA00022792"/>
    </source>
</evidence>
<dbReference type="InterPro" id="IPR008839">
    <property type="entry name" value="MDM33_fungi"/>
</dbReference>
<name>A0A0D7AU10_9AGAR</name>
<dbReference type="PANTHER" id="PTHR31961:SF3">
    <property type="entry name" value="SENSITIVE TO HIGH EXPRESSION PROTEIN 9, MITOCHONDRIAL"/>
    <property type="match status" value="1"/>
</dbReference>
<comment type="subcellular location">
    <subcellularLocation>
        <location evidence="10">Mitochondrion inner membrane</location>
        <topology evidence="10">Multi-pass membrane protein</topology>
    </subcellularLocation>
</comment>
<reference evidence="11 12" key="1">
    <citation type="journal article" date="2015" name="Fungal Genet. Biol.">
        <title>Evolution of novel wood decay mechanisms in Agaricales revealed by the genome sequences of Fistulina hepatica and Cylindrobasidium torrendii.</title>
        <authorList>
            <person name="Floudas D."/>
            <person name="Held B.W."/>
            <person name="Riley R."/>
            <person name="Nagy L.G."/>
            <person name="Koehler G."/>
            <person name="Ransdell A.S."/>
            <person name="Younus H."/>
            <person name="Chow J."/>
            <person name="Chiniquy J."/>
            <person name="Lipzen A."/>
            <person name="Tritt A."/>
            <person name="Sun H."/>
            <person name="Haridas S."/>
            <person name="LaButti K."/>
            <person name="Ohm R.A."/>
            <person name="Kues U."/>
            <person name="Blanchette R.A."/>
            <person name="Grigoriev I.V."/>
            <person name="Minto R.E."/>
            <person name="Hibbett D.S."/>
        </authorList>
    </citation>
    <scope>NUCLEOTIDE SEQUENCE [LARGE SCALE GENOMIC DNA]</scope>
    <source>
        <strain evidence="11 12">FP15055 ss-10</strain>
    </source>
</reference>
<feature type="transmembrane region" description="Helical" evidence="10">
    <location>
        <begin position="167"/>
        <end position="187"/>
    </location>
</feature>
<evidence type="ECO:0000256" key="5">
    <source>
        <dbReference type="ARBA" id="ARBA00022989"/>
    </source>
</evidence>
<keyword evidence="8 10" id="KW-0472">Membrane</keyword>
<sequence length="247" mass="28281">EFKSRLLKISDQAATQLRARTDDWTAITKTTFRRLGAELNTMTGYEEIDILKRKVVEQELRTNACRQASKDAKLRYEEAVAARSNSQREVNDLLQRKSSWSDADVSRFTVLIRQDHMLEQEETRAKIGVDEAEVSLEREFSELMRAILGRYHEEQIWSDKIRSAATYGQIAALALNLIVFILAIILVEPWKRKRLAQTFEKKTEELSAETKDVVEAGIADVKKELEVQVRALTVLAEAALKAEAERE</sequence>
<comment type="similarity">
    <text evidence="1 10">Belongs to the SHE9 family.</text>
</comment>
<feature type="non-terminal residue" evidence="11">
    <location>
        <position position="247"/>
    </location>
</feature>
<evidence type="ECO:0000313" key="11">
    <source>
        <dbReference type="EMBL" id="KIY61858.1"/>
    </source>
</evidence>
<evidence type="ECO:0000256" key="1">
    <source>
        <dbReference type="ARBA" id="ARBA00007472"/>
    </source>
</evidence>
<evidence type="ECO:0000256" key="2">
    <source>
        <dbReference type="ARBA" id="ARBA00022692"/>
    </source>
</evidence>
<organism evidence="11 12">
    <name type="scientific">Cylindrobasidium torrendii FP15055 ss-10</name>
    <dbReference type="NCBI Taxonomy" id="1314674"/>
    <lineage>
        <taxon>Eukaryota</taxon>
        <taxon>Fungi</taxon>
        <taxon>Dikarya</taxon>
        <taxon>Basidiomycota</taxon>
        <taxon>Agaricomycotina</taxon>
        <taxon>Agaricomycetes</taxon>
        <taxon>Agaricomycetidae</taxon>
        <taxon>Agaricales</taxon>
        <taxon>Marasmiineae</taxon>
        <taxon>Physalacriaceae</taxon>
        <taxon>Cylindrobasidium</taxon>
    </lineage>
</organism>
<dbReference type="Pfam" id="PF05546">
    <property type="entry name" value="She9_MDM33"/>
    <property type="match status" value="1"/>
</dbReference>
<dbReference type="PANTHER" id="PTHR31961">
    <property type="entry name" value="SENSITIVE TO HIGH EXPRESSION PROTEIN 9, MITOCHONDRIAL"/>
    <property type="match status" value="1"/>
</dbReference>
<accession>A0A0D7AU10</accession>
<evidence type="ECO:0000256" key="7">
    <source>
        <dbReference type="ARBA" id="ARBA00023128"/>
    </source>
</evidence>
<comment type="caution">
    <text evidence="10">Lacks conserved residue(s) required for the propagation of feature annotation.</text>
</comment>
<keyword evidence="5 10" id="KW-1133">Transmembrane helix</keyword>
<evidence type="ECO:0000256" key="8">
    <source>
        <dbReference type="ARBA" id="ARBA00023136"/>
    </source>
</evidence>
<keyword evidence="2 10" id="KW-0812">Transmembrane</keyword>
<dbReference type="EMBL" id="KN880860">
    <property type="protein sequence ID" value="KIY61858.1"/>
    <property type="molecule type" value="Genomic_DNA"/>
</dbReference>
<feature type="non-terminal residue" evidence="11">
    <location>
        <position position="1"/>
    </location>
</feature>
<keyword evidence="4 10" id="KW-0809">Transit peptide</keyword>
<evidence type="ECO:0000313" key="12">
    <source>
        <dbReference type="Proteomes" id="UP000054007"/>
    </source>
</evidence>
<gene>
    <name evidence="11" type="ORF">CYLTODRAFT_323392</name>
</gene>
<dbReference type="GO" id="GO:0005743">
    <property type="term" value="C:mitochondrial inner membrane"/>
    <property type="evidence" value="ECO:0007669"/>
    <property type="project" value="UniProtKB-SubCell"/>
</dbReference>
<evidence type="ECO:0000256" key="10">
    <source>
        <dbReference type="RuleBase" id="RU364128"/>
    </source>
</evidence>
<dbReference type="AlphaFoldDB" id="A0A0D7AU10"/>
<comment type="function">
    <text evidence="9">Required for the maintenance of the structure of the mitochondrial inner membrane. Involved in mitochondrial morphology. Causes growth arrest when highly overexpressed.</text>
</comment>
<dbReference type="OrthoDB" id="5595506at2759"/>
<keyword evidence="12" id="KW-1185">Reference proteome</keyword>
<dbReference type="Proteomes" id="UP000054007">
    <property type="component" value="Unassembled WGS sequence"/>
</dbReference>
<keyword evidence="3 10" id="KW-0999">Mitochondrion inner membrane</keyword>
<proteinExistence type="inferred from homology"/>
<keyword evidence="6" id="KW-0175">Coiled coil</keyword>
<protein>
    <recommendedName>
        <fullName evidence="10">Sensitive to high expression protein 9, mitochondrial</fullName>
    </recommendedName>
</protein>
<dbReference type="STRING" id="1314674.A0A0D7AU10"/>
<comment type="subunit">
    <text evidence="10">Homooligomer.</text>
</comment>